<feature type="compositionally biased region" description="Polar residues" evidence="12">
    <location>
        <begin position="603"/>
        <end position="615"/>
    </location>
</feature>
<dbReference type="InterPro" id="IPR023779">
    <property type="entry name" value="Chromodomain_CS"/>
</dbReference>
<dbReference type="InterPro" id="IPR016197">
    <property type="entry name" value="Chromo-like_dom_sf"/>
</dbReference>
<dbReference type="InterPro" id="IPR023780">
    <property type="entry name" value="Chromo_domain"/>
</dbReference>
<evidence type="ECO:0000313" key="17">
    <source>
        <dbReference type="Proteomes" id="UP000410492"/>
    </source>
</evidence>
<proteinExistence type="predicted"/>
<feature type="domain" description="SET" evidence="14">
    <location>
        <begin position="1108"/>
        <end position="1233"/>
    </location>
</feature>
<gene>
    <name evidence="16" type="ORF">CALMAC_LOCUS13009</name>
</gene>
<dbReference type="Gene3D" id="2.170.270.10">
    <property type="entry name" value="SET domain"/>
    <property type="match status" value="1"/>
</dbReference>
<feature type="compositionally biased region" description="Polar residues" evidence="12">
    <location>
        <begin position="566"/>
        <end position="577"/>
    </location>
</feature>
<evidence type="ECO:0000256" key="9">
    <source>
        <dbReference type="ARBA" id="ARBA00023242"/>
    </source>
</evidence>
<dbReference type="SUPFAM" id="SSF82199">
    <property type="entry name" value="SET domain"/>
    <property type="match status" value="1"/>
</dbReference>
<feature type="compositionally biased region" description="Basic residues" evidence="12">
    <location>
        <begin position="661"/>
        <end position="670"/>
    </location>
</feature>
<evidence type="ECO:0000256" key="4">
    <source>
        <dbReference type="ARBA" id="ARBA00022603"/>
    </source>
</evidence>
<evidence type="ECO:0000256" key="8">
    <source>
        <dbReference type="ARBA" id="ARBA00022833"/>
    </source>
</evidence>
<feature type="region of interest" description="Disordered" evidence="12">
    <location>
        <begin position="566"/>
        <end position="707"/>
    </location>
</feature>
<dbReference type="SUPFAM" id="SSF54160">
    <property type="entry name" value="Chromo domain-like"/>
    <property type="match status" value="1"/>
</dbReference>
<accession>A0A653CYT0</accession>
<dbReference type="PROSITE" id="PS50280">
    <property type="entry name" value="SET"/>
    <property type="match status" value="1"/>
</dbReference>
<feature type="compositionally biased region" description="Basic residues" evidence="12">
    <location>
        <begin position="747"/>
        <end position="757"/>
    </location>
</feature>
<keyword evidence="8" id="KW-0862">Zinc</keyword>
<dbReference type="GO" id="GO:0005634">
    <property type="term" value="C:nucleus"/>
    <property type="evidence" value="ECO:0007669"/>
    <property type="project" value="UniProtKB-SubCell"/>
</dbReference>
<feature type="region of interest" description="Disordered" evidence="12">
    <location>
        <begin position="733"/>
        <end position="757"/>
    </location>
</feature>
<dbReference type="Gene3D" id="2.40.50.40">
    <property type="match status" value="1"/>
</dbReference>
<feature type="compositionally biased region" description="Polar residues" evidence="12">
    <location>
        <begin position="152"/>
        <end position="167"/>
    </location>
</feature>
<dbReference type="GO" id="GO:0000775">
    <property type="term" value="C:chromosome, centromeric region"/>
    <property type="evidence" value="ECO:0007669"/>
    <property type="project" value="UniProtKB-SubCell"/>
</dbReference>
<feature type="region of interest" description="Disordered" evidence="12">
    <location>
        <begin position="37"/>
        <end position="76"/>
    </location>
</feature>
<evidence type="ECO:0000259" key="13">
    <source>
        <dbReference type="PROSITE" id="PS50013"/>
    </source>
</evidence>
<feature type="domain" description="Pre-SET" evidence="15">
    <location>
        <begin position="1046"/>
        <end position="1105"/>
    </location>
</feature>
<dbReference type="AlphaFoldDB" id="A0A653CYT0"/>
<evidence type="ECO:0000259" key="15">
    <source>
        <dbReference type="PROSITE" id="PS50867"/>
    </source>
</evidence>
<keyword evidence="9" id="KW-0539">Nucleus</keyword>
<dbReference type="SMART" id="SM00468">
    <property type="entry name" value="PreSET"/>
    <property type="match status" value="1"/>
</dbReference>
<feature type="coiled-coil region" evidence="11">
    <location>
        <begin position="813"/>
        <end position="844"/>
    </location>
</feature>
<keyword evidence="5" id="KW-0808">Transferase</keyword>
<evidence type="ECO:0000256" key="2">
    <source>
        <dbReference type="ARBA" id="ARBA00004584"/>
    </source>
</evidence>
<dbReference type="PROSITE" id="PS50867">
    <property type="entry name" value="PRE_SET"/>
    <property type="match status" value="1"/>
</dbReference>
<evidence type="ECO:0000313" key="16">
    <source>
        <dbReference type="EMBL" id="VEN53085.1"/>
    </source>
</evidence>
<dbReference type="CDD" id="cd10542">
    <property type="entry name" value="SET_SUV39H"/>
    <property type="match status" value="1"/>
</dbReference>
<keyword evidence="6" id="KW-0949">S-adenosyl-L-methionine</keyword>
<evidence type="ECO:0000256" key="1">
    <source>
        <dbReference type="ARBA" id="ARBA00004123"/>
    </source>
</evidence>
<keyword evidence="11" id="KW-0175">Coiled coil</keyword>
<feature type="compositionally biased region" description="Basic and acidic residues" evidence="12">
    <location>
        <begin position="54"/>
        <end position="70"/>
    </location>
</feature>
<evidence type="ECO:0000256" key="3">
    <source>
        <dbReference type="ARBA" id="ARBA00022454"/>
    </source>
</evidence>
<dbReference type="InterPro" id="IPR050973">
    <property type="entry name" value="H3K9_Histone-Lys_N-MTase"/>
</dbReference>
<dbReference type="InterPro" id="IPR046341">
    <property type="entry name" value="SET_dom_sf"/>
</dbReference>
<dbReference type="PROSITE" id="PS50013">
    <property type="entry name" value="CHROMO_2"/>
    <property type="match status" value="1"/>
</dbReference>
<dbReference type="InterPro" id="IPR001214">
    <property type="entry name" value="SET_dom"/>
</dbReference>
<dbReference type="GO" id="GO:0046974">
    <property type="term" value="F:histone H3K9 methyltransferase activity"/>
    <property type="evidence" value="ECO:0007669"/>
    <property type="project" value="TreeGrafter"/>
</dbReference>
<name>A0A653CYT0_CALMS</name>
<feature type="domain" description="Chromo" evidence="13">
    <location>
        <begin position="856"/>
        <end position="917"/>
    </location>
</feature>
<evidence type="ECO:0000256" key="6">
    <source>
        <dbReference type="ARBA" id="ARBA00022691"/>
    </source>
</evidence>
<dbReference type="PROSITE" id="PS00598">
    <property type="entry name" value="CHROMO_1"/>
    <property type="match status" value="1"/>
</dbReference>
<protein>
    <submittedName>
        <fullName evidence="16">Uncharacterized protein</fullName>
    </submittedName>
</protein>
<evidence type="ECO:0000256" key="11">
    <source>
        <dbReference type="SAM" id="Coils"/>
    </source>
</evidence>
<feature type="region of interest" description="Disordered" evidence="12">
    <location>
        <begin position="473"/>
        <end position="498"/>
    </location>
</feature>
<dbReference type="Pfam" id="PF00385">
    <property type="entry name" value="Chromo"/>
    <property type="match status" value="1"/>
</dbReference>
<feature type="compositionally biased region" description="Low complexity" evidence="12">
    <location>
        <begin position="37"/>
        <end position="50"/>
    </location>
</feature>
<dbReference type="PANTHER" id="PTHR46223">
    <property type="entry name" value="HISTONE-LYSINE N-METHYLTRANSFERASE SUV39H"/>
    <property type="match status" value="1"/>
</dbReference>
<keyword evidence="4" id="KW-0489">Methyltransferase</keyword>
<dbReference type="OrthoDB" id="1045173at2759"/>
<sequence>MFNVSFSEMFTYFPAFLPTKPIWWKFSKRMSTHDCSAASNVSSNSLSENVQTKDTTELTRQKPEVNKEPNDCIINEPSASIFSGSPLDATIIDRMASQDITPREDSKNGVLKNTFNIRKKRRTSLPIIANAGQDAFQKQKKSNPRKTRRNRILNNTLLDPNNFQPTHKTVDKTSVFEEIEESRPRTISNGDINESPIEHGLYQTSWQTVSDFEVSENIMPRKPKRTRSTSESLLGTFVDHKLSKKAKKSSHGRRKSIGMLNAPLTTDLTSQLNVADTFSDISSQALPQKLEVSTNKRTRSTSESLLGLFIDHKLSEKSKKSNDTKTRSIRKVNGILSTGLTAQIKKPKTSSLRRSKSIGMLNGTLITDFFPQLNAGPVVKKPKLATPQRKRNNGIINGSLVKIKEAERVTPRKTKSTVRLNGSLTADLCSPQSTLPLDPGDIEKANGILSDEISHSTLQSIAQNLSKMQKSRVCGPTRTRSQSVGPKRTRSQSVSNGSLSDIEISQSTLRKTAQEAKVLTSRKTKSNGKLNGTLTNLYPPQATLLLEHQVPVDQEPKDSTVILTESLQEPAQESLIQDTEEPTPKRTRKNGKVNGVLSDDLSSKSSHFTANLSINEDTEKRTPKRNRKNGKINGVVSDDLASKSSPQCIDNSLIIEDTKKPTPKRTRKNGKVNDTLSDDLSIKSSPQCIPNSPIIEETEEPRAKRTRRNGKVNGMLSDDLSSKSSPQCIANSPIIEEPRAGPPIKNSRNRLRRRKSQRISMQVTVVQEPKKMENPCSQLTTGKPVIKLDNEEGGEFKRLTFDASGAVTWPSTLKGRRVDMQQALEDLERFEEDLQREKQRKFRKPLNGKETYSREYVVERILDQEFDVETKSLMFQVKWEGYPLEHSTWEPLHHLQHCDLLLTQFLAERLSAQVLESLCEKLNISSRLSDQELLEVLKLTDLRGLPDKIELQEKLMRLVATPPKERHVRRLEVGKRAMLMYQLVLRREQQLKKLKAWEDSINEMTKEEALITIENYVDLECPPEGFTYIHENIPTNGIVVQSDPDRFCECEECGPRQDCCGKQPHNGYTYRPSNKININPGNAVYECNKKCKCSQDCRNRVVQNGRKVPLCIFRTSNGCGWGVKATRKIHCGEFVCEYVGEIITHEEAEERGRAYDQEGRTYLFDLDYNSKDNPYTVDAAKFGNISHFINHSCDPNLGVYAVWIDCSDPNLPRLALFALREIQRDEEITFDYMMNIDPEMPTTPEKSRFLHTPDKNEVIQNGKNICKCEADACRRYLF</sequence>
<keyword evidence="10" id="KW-0137">Centromere</keyword>
<dbReference type="GO" id="GO:0008270">
    <property type="term" value="F:zinc ion binding"/>
    <property type="evidence" value="ECO:0007669"/>
    <property type="project" value="InterPro"/>
</dbReference>
<feature type="compositionally biased region" description="Basic residues" evidence="12">
    <location>
        <begin position="138"/>
        <end position="151"/>
    </location>
</feature>
<evidence type="ECO:0000256" key="5">
    <source>
        <dbReference type="ARBA" id="ARBA00022679"/>
    </source>
</evidence>
<dbReference type="InterPro" id="IPR000953">
    <property type="entry name" value="Chromo/chromo_shadow_dom"/>
</dbReference>
<feature type="region of interest" description="Disordered" evidence="12">
    <location>
        <begin position="132"/>
        <end position="195"/>
    </location>
</feature>
<reference evidence="16 17" key="1">
    <citation type="submission" date="2019-01" db="EMBL/GenBank/DDBJ databases">
        <authorList>
            <person name="Sayadi A."/>
        </authorList>
    </citation>
    <scope>NUCLEOTIDE SEQUENCE [LARGE SCALE GENOMIC DNA]</scope>
</reference>
<organism evidence="16 17">
    <name type="scientific">Callosobruchus maculatus</name>
    <name type="common">Southern cowpea weevil</name>
    <name type="synonym">Pulse bruchid</name>
    <dbReference type="NCBI Taxonomy" id="64391"/>
    <lineage>
        <taxon>Eukaryota</taxon>
        <taxon>Metazoa</taxon>
        <taxon>Ecdysozoa</taxon>
        <taxon>Arthropoda</taxon>
        <taxon>Hexapoda</taxon>
        <taxon>Insecta</taxon>
        <taxon>Pterygota</taxon>
        <taxon>Neoptera</taxon>
        <taxon>Endopterygota</taxon>
        <taxon>Coleoptera</taxon>
        <taxon>Polyphaga</taxon>
        <taxon>Cucujiformia</taxon>
        <taxon>Chrysomeloidea</taxon>
        <taxon>Chrysomelidae</taxon>
        <taxon>Bruchinae</taxon>
        <taxon>Bruchini</taxon>
        <taxon>Callosobruchus</taxon>
    </lineage>
</organism>
<evidence type="ECO:0000256" key="7">
    <source>
        <dbReference type="ARBA" id="ARBA00022723"/>
    </source>
</evidence>
<keyword evidence="3" id="KW-0158">Chromosome</keyword>
<evidence type="ECO:0000259" key="14">
    <source>
        <dbReference type="PROSITE" id="PS50280"/>
    </source>
</evidence>
<dbReference type="Pfam" id="PF00856">
    <property type="entry name" value="SET"/>
    <property type="match status" value="1"/>
</dbReference>
<evidence type="ECO:0000256" key="10">
    <source>
        <dbReference type="ARBA" id="ARBA00023328"/>
    </source>
</evidence>
<keyword evidence="7" id="KW-0479">Metal-binding</keyword>
<dbReference type="GO" id="GO:0032259">
    <property type="term" value="P:methylation"/>
    <property type="evidence" value="ECO:0007669"/>
    <property type="project" value="UniProtKB-KW"/>
</dbReference>
<dbReference type="SMART" id="SM00298">
    <property type="entry name" value="CHROMO"/>
    <property type="match status" value="1"/>
</dbReference>
<dbReference type="EMBL" id="CAACVG010009383">
    <property type="protein sequence ID" value="VEN53085.1"/>
    <property type="molecule type" value="Genomic_DNA"/>
</dbReference>
<dbReference type="CDD" id="cd00024">
    <property type="entry name" value="CD_CSD"/>
    <property type="match status" value="1"/>
</dbReference>
<keyword evidence="17" id="KW-1185">Reference proteome</keyword>
<dbReference type="Pfam" id="PF05033">
    <property type="entry name" value="Pre-SET"/>
    <property type="match status" value="1"/>
</dbReference>
<dbReference type="InterPro" id="IPR007728">
    <property type="entry name" value="Pre-SET_dom"/>
</dbReference>
<dbReference type="SMART" id="SM00317">
    <property type="entry name" value="SET"/>
    <property type="match status" value="1"/>
</dbReference>
<evidence type="ECO:0000256" key="12">
    <source>
        <dbReference type="SAM" id="MobiDB-lite"/>
    </source>
</evidence>
<comment type="subcellular location">
    <subcellularLocation>
        <location evidence="2">Chromosome</location>
        <location evidence="2">Centromere</location>
    </subcellularLocation>
    <subcellularLocation>
        <location evidence="1">Nucleus</location>
    </subcellularLocation>
</comment>
<dbReference type="Proteomes" id="UP000410492">
    <property type="component" value="Unassembled WGS sequence"/>
</dbReference>
<dbReference type="PANTHER" id="PTHR46223:SF4">
    <property type="entry name" value="HISTONE-LYSINE N-METHYLTRANSFERASE-RELATED"/>
    <property type="match status" value="1"/>
</dbReference>